<dbReference type="SMART" id="SM00174">
    <property type="entry name" value="RHO"/>
    <property type="match status" value="1"/>
</dbReference>
<dbReference type="GO" id="GO:0005525">
    <property type="term" value="F:GTP binding"/>
    <property type="evidence" value="ECO:0007669"/>
    <property type="project" value="InterPro"/>
</dbReference>
<dbReference type="GO" id="GO:0003924">
    <property type="term" value="F:GTPase activity"/>
    <property type="evidence" value="ECO:0007669"/>
    <property type="project" value="InterPro"/>
</dbReference>
<dbReference type="SMART" id="SM00173">
    <property type="entry name" value="RAS"/>
    <property type="match status" value="1"/>
</dbReference>
<evidence type="ECO:0008006" key="4">
    <source>
        <dbReference type="Google" id="ProtNLM"/>
    </source>
</evidence>
<dbReference type="EMBL" id="VCGU01000009">
    <property type="protein sequence ID" value="TRY70325.1"/>
    <property type="molecule type" value="Genomic_DNA"/>
</dbReference>
<evidence type="ECO:0000256" key="1">
    <source>
        <dbReference type="SAM" id="MobiDB-lite"/>
    </source>
</evidence>
<keyword evidence="3" id="KW-1185">Reference proteome</keyword>
<dbReference type="Proteomes" id="UP000318571">
    <property type="component" value="Chromosome 9"/>
</dbReference>
<dbReference type="OMA" id="RASHVEC"/>
<dbReference type="Gene3D" id="3.40.50.300">
    <property type="entry name" value="P-loop containing nucleotide triphosphate hydrolases"/>
    <property type="match status" value="1"/>
</dbReference>
<evidence type="ECO:0000313" key="3">
    <source>
        <dbReference type="Proteomes" id="UP000318571"/>
    </source>
</evidence>
<dbReference type="PROSITE" id="PS51421">
    <property type="entry name" value="RAS"/>
    <property type="match status" value="1"/>
</dbReference>
<dbReference type="Pfam" id="PF00071">
    <property type="entry name" value="Ras"/>
    <property type="match status" value="1"/>
</dbReference>
<dbReference type="SMART" id="SM00175">
    <property type="entry name" value="RAB"/>
    <property type="match status" value="1"/>
</dbReference>
<dbReference type="PRINTS" id="PR00449">
    <property type="entry name" value="RASTRNSFRMNG"/>
</dbReference>
<dbReference type="PANTHER" id="PTHR46350">
    <property type="entry name" value="RAS LIKE FAMILY 10 MEMBER B-RELATED"/>
    <property type="match status" value="1"/>
</dbReference>
<organism evidence="2 3">
    <name type="scientific">Tigriopus californicus</name>
    <name type="common">Marine copepod</name>
    <dbReference type="NCBI Taxonomy" id="6832"/>
    <lineage>
        <taxon>Eukaryota</taxon>
        <taxon>Metazoa</taxon>
        <taxon>Ecdysozoa</taxon>
        <taxon>Arthropoda</taxon>
        <taxon>Crustacea</taxon>
        <taxon>Multicrustacea</taxon>
        <taxon>Hexanauplia</taxon>
        <taxon>Copepoda</taxon>
        <taxon>Harpacticoida</taxon>
        <taxon>Harpacticidae</taxon>
        <taxon>Tigriopus</taxon>
    </lineage>
</organism>
<reference evidence="2 3" key="1">
    <citation type="journal article" date="2018" name="Nat. Ecol. Evol.">
        <title>Genomic signatures of mitonuclear coevolution across populations of Tigriopus californicus.</title>
        <authorList>
            <person name="Barreto F.S."/>
            <person name="Watson E.T."/>
            <person name="Lima T.G."/>
            <person name="Willett C.S."/>
            <person name="Edmands S."/>
            <person name="Li W."/>
            <person name="Burton R.S."/>
        </authorList>
    </citation>
    <scope>NUCLEOTIDE SEQUENCE [LARGE SCALE GENOMIC DNA]</scope>
    <source>
        <strain evidence="2 3">San Diego</strain>
    </source>
</reference>
<dbReference type="AlphaFoldDB" id="A0A553NY13"/>
<dbReference type="SUPFAM" id="SSF52540">
    <property type="entry name" value="P-loop containing nucleoside triphosphate hydrolases"/>
    <property type="match status" value="1"/>
</dbReference>
<feature type="compositionally biased region" description="Polar residues" evidence="1">
    <location>
        <begin position="16"/>
        <end position="36"/>
    </location>
</feature>
<dbReference type="InterPro" id="IPR052661">
    <property type="entry name" value="Ras-like_GTPase_Reg"/>
</dbReference>
<accession>A0A553NY13</accession>
<feature type="region of interest" description="Disordered" evidence="1">
    <location>
        <begin position="16"/>
        <end position="38"/>
    </location>
</feature>
<protein>
    <recommendedName>
        <fullName evidence="4">Ras-like protein family member 10B</fullName>
    </recommendedName>
</protein>
<gene>
    <name evidence="2" type="ORF">TCAL_08921</name>
</gene>
<dbReference type="OrthoDB" id="299781at2759"/>
<dbReference type="NCBIfam" id="TIGR00231">
    <property type="entry name" value="small_GTP"/>
    <property type="match status" value="1"/>
</dbReference>
<proteinExistence type="predicted"/>
<dbReference type="InterPro" id="IPR027417">
    <property type="entry name" value="P-loop_NTPase"/>
</dbReference>
<dbReference type="InterPro" id="IPR005225">
    <property type="entry name" value="Small_GTP-bd"/>
</dbReference>
<sequence length="317" mass="34449">MCPEVSISVVEPNEQNVVTSSSSRINGEGPSSTHNLGVSMVGRPSTSSVLMGGSLAPPNPIFGASALAAASGPALQPSMIAGSVPGPGLSVLPIQKESRFDEDVNLSLIKVVVLGAHGVGKSSLVKRFVTNDFPTQHIVSKKKSEYFPSLILNDSLFELKILDLPTIPFFPDNSEVEWSEYRYFGLRSASAYLLVYDASTPSTFHFIKALREQMIHSRDMTNVPVIVAANKMDLVQKVTPTVPASRSTDQSEKDRKEMVNMVKKSWRASHVECSAKYNWNVVNVFKELAVTLDMVANGQMIGPGSQGSVKKKRCLMF</sequence>
<dbReference type="PROSITE" id="PS51419">
    <property type="entry name" value="RAB"/>
    <property type="match status" value="1"/>
</dbReference>
<comment type="caution">
    <text evidence="2">The sequence shown here is derived from an EMBL/GenBank/DDBJ whole genome shotgun (WGS) entry which is preliminary data.</text>
</comment>
<dbReference type="STRING" id="6832.A0A553NY13"/>
<evidence type="ECO:0000313" key="2">
    <source>
        <dbReference type="EMBL" id="TRY70325.1"/>
    </source>
</evidence>
<name>A0A553NY13_TIGCA</name>
<dbReference type="PANTHER" id="PTHR46350:SF2">
    <property type="entry name" value="RAS LIKE FAMILY 10 MEMBER B"/>
    <property type="match status" value="1"/>
</dbReference>
<dbReference type="InterPro" id="IPR001806">
    <property type="entry name" value="Small_GTPase"/>
</dbReference>